<dbReference type="VEuPathDB" id="FungiDB:PV08_05694"/>
<dbReference type="PANTHER" id="PTHR42055:SF1">
    <property type="entry name" value="YALI0E03476P"/>
    <property type="match status" value="1"/>
</dbReference>
<keyword evidence="2" id="KW-1185">Reference proteome</keyword>
<dbReference type="EMBL" id="KN847495">
    <property type="protein sequence ID" value="KIW15645.1"/>
    <property type="molecule type" value="Genomic_DNA"/>
</dbReference>
<gene>
    <name evidence="1" type="ORF">PV08_05694</name>
</gene>
<dbReference type="Proteomes" id="UP000053328">
    <property type="component" value="Unassembled WGS sequence"/>
</dbReference>
<dbReference type="PANTHER" id="PTHR42055">
    <property type="entry name" value="YALI0E03476P"/>
    <property type="match status" value="1"/>
</dbReference>
<dbReference type="GeneID" id="27332777"/>
<sequence>MAPRRLSRYIVVGVVFLIGFLIFSTTSNTAPSALDEASGYREALRESISNLNVPFRFTFQKSAHKPPQQKNSTHGDSSWYSHWTWLNPFSSSITLDEERVVLPPLPERPPVYTYYDTTVKRDENVKEVDKELLLTWRRAWWAHGFRPVILTEAEAMSHPLYQTLQAEKLPPALEQELRQWMAWAHMGTGMLASWYCLPMGAYDDFLLSHLRRGQYPHLTRFEGLGSGLYAGEQTQINNAIKAVLENPKSTASTASMIEALGSEWFKVEQPTSIAHYDAETIPAKYPILAEQILTDTNKGRRSLNQLMIAHLHTIWQNSFSSGVAVLQPLGAHTFTLVKPAKDLAGLLAECPASILQSSCPPNRPKCSPCIGSRFRITVAPSFRNTSSLFTISIVPHPYTMATLANRSDVLTVAHIRRHTQRDPWITAVTRDILGDSRGGPSRVVSLKDAVASEYGSSRSLWFTTEYFPASFWPPPPPPKSPTNDAHPKVERIAPFPEHWLEHLDWHFGFPIPRTTVSHGESLPPVPAPHRWAKFPPGLPEERKKGSDPVPPTEEQAAIEVDLLLKAAKTIRSKNEDVLRIRRVAEAWNLADTEAWKFVKSFRARQLVERLKFEEEESAYVTGGVRGKSRWWGSS</sequence>
<reference evidence="1 2" key="1">
    <citation type="submission" date="2015-01" db="EMBL/GenBank/DDBJ databases">
        <title>The Genome Sequence of Exophiala spinifera CBS89968.</title>
        <authorList>
            <consortium name="The Broad Institute Genomics Platform"/>
            <person name="Cuomo C."/>
            <person name="de Hoog S."/>
            <person name="Gorbushina A."/>
            <person name="Stielow B."/>
            <person name="Teixiera M."/>
            <person name="Abouelleil A."/>
            <person name="Chapman S.B."/>
            <person name="Priest M."/>
            <person name="Young S.K."/>
            <person name="Wortman J."/>
            <person name="Nusbaum C."/>
            <person name="Birren B."/>
        </authorList>
    </citation>
    <scope>NUCLEOTIDE SEQUENCE [LARGE SCALE GENOMIC DNA]</scope>
    <source>
        <strain evidence="1 2">CBS 89968</strain>
    </source>
</reference>
<evidence type="ECO:0000313" key="2">
    <source>
        <dbReference type="Proteomes" id="UP000053328"/>
    </source>
</evidence>
<dbReference type="AlphaFoldDB" id="A0A0D2BAN1"/>
<dbReference type="HOGENOM" id="CLU_030660_0_0_1"/>
<evidence type="ECO:0000313" key="1">
    <source>
        <dbReference type="EMBL" id="KIW15645.1"/>
    </source>
</evidence>
<proteinExistence type="predicted"/>
<name>A0A0D2BAN1_9EURO</name>
<dbReference type="STRING" id="91928.A0A0D2BAN1"/>
<dbReference type="RefSeq" id="XP_016235861.1">
    <property type="nucleotide sequence ID" value="XM_016380034.1"/>
</dbReference>
<accession>A0A0D2BAN1</accession>
<dbReference type="OrthoDB" id="5312133at2759"/>
<organism evidence="1 2">
    <name type="scientific">Exophiala spinifera</name>
    <dbReference type="NCBI Taxonomy" id="91928"/>
    <lineage>
        <taxon>Eukaryota</taxon>
        <taxon>Fungi</taxon>
        <taxon>Dikarya</taxon>
        <taxon>Ascomycota</taxon>
        <taxon>Pezizomycotina</taxon>
        <taxon>Eurotiomycetes</taxon>
        <taxon>Chaetothyriomycetidae</taxon>
        <taxon>Chaetothyriales</taxon>
        <taxon>Herpotrichiellaceae</taxon>
        <taxon>Exophiala</taxon>
    </lineage>
</organism>
<protein>
    <submittedName>
        <fullName evidence="1">Uncharacterized protein</fullName>
    </submittedName>
</protein>